<organism evidence="1 2">
    <name type="scientific">Ranatra chinensis</name>
    <dbReference type="NCBI Taxonomy" id="642074"/>
    <lineage>
        <taxon>Eukaryota</taxon>
        <taxon>Metazoa</taxon>
        <taxon>Ecdysozoa</taxon>
        <taxon>Arthropoda</taxon>
        <taxon>Hexapoda</taxon>
        <taxon>Insecta</taxon>
        <taxon>Pterygota</taxon>
        <taxon>Neoptera</taxon>
        <taxon>Paraneoptera</taxon>
        <taxon>Hemiptera</taxon>
        <taxon>Heteroptera</taxon>
        <taxon>Panheteroptera</taxon>
        <taxon>Nepomorpha</taxon>
        <taxon>Nepidae</taxon>
        <taxon>Ranatrinae</taxon>
        <taxon>Ranatra</taxon>
    </lineage>
</organism>
<reference evidence="1 2" key="1">
    <citation type="submission" date="2024-07" db="EMBL/GenBank/DDBJ databases">
        <title>Chromosome-level genome assembly of the water stick insect Ranatra chinensis (Heteroptera: Nepidae).</title>
        <authorList>
            <person name="Liu X."/>
        </authorList>
    </citation>
    <scope>NUCLEOTIDE SEQUENCE [LARGE SCALE GENOMIC DNA]</scope>
    <source>
        <strain evidence="1">Cailab_2021Rc</strain>
        <tissue evidence="1">Muscle</tissue>
    </source>
</reference>
<proteinExistence type="predicted"/>
<protein>
    <submittedName>
        <fullName evidence="1">Uncharacterized protein</fullName>
    </submittedName>
</protein>
<dbReference type="EMBL" id="JBFDAA010000008">
    <property type="protein sequence ID" value="KAL1129643.1"/>
    <property type="molecule type" value="Genomic_DNA"/>
</dbReference>
<evidence type="ECO:0000313" key="2">
    <source>
        <dbReference type="Proteomes" id="UP001558652"/>
    </source>
</evidence>
<dbReference type="AlphaFoldDB" id="A0ABD0YWS9"/>
<name>A0ABD0YWS9_9HEMI</name>
<gene>
    <name evidence="1" type="ORF">AAG570_012588</name>
</gene>
<comment type="caution">
    <text evidence="1">The sequence shown here is derived from an EMBL/GenBank/DDBJ whole genome shotgun (WGS) entry which is preliminary data.</text>
</comment>
<accession>A0ABD0YWS9</accession>
<sequence>MILKPTWTYGIELCGSAKKSNIDTIQSFHSKTLHTILDDPDSFSATSRGPDGVVVSVCDYHAKGPGFDSLRGYGIEVRFQSDDVLLGAAGERAWVGVFFIRSVTAYLPHRLSGYSEPEGPPPWSSTKLSST</sequence>
<dbReference type="Proteomes" id="UP001558652">
    <property type="component" value="Unassembled WGS sequence"/>
</dbReference>
<evidence type="ECO:0000313" key="1">
    <source>
        <dbReference type="EMBL" id="KAL1129643.1"/>
    </source>
</evidence>
<keyword evidence="2" id="KW-1185">Reference proteome</keyword>